<evidence type="ECO:0000313" key="11">
    <source>
        <dbReference type="EMBL" id="GCE06328.1"/>
    </source>
</evidence>
<dbReference type="InterPro" id="IPR050294">
    <property type="entry name" value="RnfB_subfamily"/>
</dbReference>
<keyword evidence="7 9" id="KW-0408">Iron</keyword>
<keyword evidence="6 9" id="KW-0249">Electron transport</keyword>
<evidence type="ECO:0000256" key="6">
    <source>
        <dbReference type="ARBA" id="ARBA00022982"/>
    </source>
</evidence>
<keyword evidence="5 9" id="KW-0479">Metal-binding</keyword>
<keyword evidence="8 9" id="KW-0411">Iron-sulfur</keyword>
<keyword evidence="4 9" id="KW-0004">4Fe-4S</keyword>
<dbReference type="InterPro" id="IPR017896">
    <property type="entry name" value="4Fe4S_Fe-S-bd"/>
</dbReference>
<dbReference type="InterPro" id="IPR017900">
    <property type="entry name" value="4Fe4S_Fe_S_CS"/>
</dbReference>
<dbReference type="PROSITE" id="PS51379">
    <property type="entry name" value="4FE4S_FER_2"/>
    <property type="match status" value="2"/>
</dbReference>
<keyword evidence="12" id="KW-1185">Reference proteome</keyword>
<dbReference type="PRINTS" id="PR00354">
    <property type="entry name" value="7FE8SFRDOXIN"/>
</dbReference>
<dbReference type="SUPFAM" id="SSF54862">
    <property type="entry name" value="4Fe-4S ferredoxins"/>
    <property type="match status" value="1"/>
</dbReference>
<dbReference type="GO" id="GO:0009055">
    <property type="term" value="F:electron transfer activity"/>
    <property type="evidence" value="ECO:0007669"/>
    <property type="project" value="UniProtKB-UniRule"/>
</dbReference>
<protein>
    <recommendedName>
        <fullName evidence="9">Ferredoxin</fullName>
    </recommendedName>
</protein>
<comment type="cofactor">
    <cofactor evidence="2 9">
        <name>[4Fe-4S] cluster</name>
        <dbReference type="ChEBI" id="CHEBI:49883"/>
    </cofactor>
</comment>
<dbReference type="RefSeq" id="WP_126597284.1">
    <property type="nucleotide sequence ID" value="NZ_BIFQ01000001.1"/>
</dbReference>
<comment type="caution">
    <text evidence="11">The sequence shown here is derived from an EMBL/GenBank/DDBJ whole genome shotgun (WGS) entry which is preliminary data.</text>
</comment>
<dbReference type="OrthoDB" id="9798098at2"/>
<gene>
    <name evidence="11" type="ORF">KDAU_36570</name>
</gene>
<reference evidence="12" key="1">
    <citation type="submission" date="2018-12" db="EMBL/GenBank/DDBJ databases">
        <title>Tengunoibacter tsumagoiensis gen. nov., sp. nov., Dictyobacter kobayashii sp. nov., D. alpinus sp. nov., and D. joshuensis sp. nov. and description of Dictyobacteraceae fam. nov. within the order Ktedonobacterales isolated from Tengu-no-mugimeshi.</title>
        <authorList>
            <person name="Wang C.M."/>
            <person name="Zheng Y."/>
            <person name="Sakai Y."/>
            <person name="Toyoda A."/>
            <person name="Minakuchi Y."/>
            <person name="Abe K."/>
            <person name="Yokota A."/>
            <person name="Yabe S."/>
        </authorList>
    </citation>
    <scope>NUCLEOTIDE SEQUENCE [LARGE SCALE GENOMIC DNA]</scope>
    <source>
        <strain evidence="12">S-27</strain>
    </source>
</reference>
<evidence type="ECO:0000256" key="5">
    <source>
        <dbReference type="ARBA" id="ARBA00022723"/>
    </source>
</evidence>
<dbReference type="Gene3D" id="3.30.70.20">
    <property type="match status" value="1"/>
</dbReference>
<evidence type="ECO:0000256" key="3">
    <source>
        <dbReference type="ARBA" id="ARBA00022448"/>
    </source>
</evidence>
<evidence type="ECO:0000256" key="2">
    <source>
        <dbReference type="ARBA" id="ARBA00001966"/>
    </source>
</evidence>
<dbReference type="PANTHER" id="PTHR42859">
    <property type="entry name" value="OXIDOREDUCTASE"/>
    <property type="match status" value="1"/>
</dbReference>
<keyword evidence="3 9" id="KW-0813">Transport</keyword>
<evidence type="ECO:0000313" key="12">
    <source>
        <dbReference type="Proteomes" id="UP000287224"/>
    </source>
</evidence>
<organism evidence="11 12">
    <name type="scientific">Dictyobacter aurantiacus</name>
    <dbReference type="NCBI Taxonomy" id="1936993"/>
    <lineage>
        <taxon>Bacteria</taxon>
        <taxon>Bacillati</taxon>
        <taxon>Chloroflexota</taxon>
        <taxon>Ktedonobacteria</taxon>
        <taxon>Ktedonobacterales</taxon>
        <taxon>Dictyobacteraceae</taxon>
        <taxon>Dictyobacter</taxon>
    </lineage>
</organism>
<evidence type="ECO:0000256" key="8">
    <source>
        <dbReference type="ARBA" id="ARBA00023014"/>
    </source>
</evidence>
<dbReference type="EMBL" id="BIFQ01000001">
    <property type="protein sequence ID" value="GCE06328.1"/>
    <property type="molecule type" value="Genomic_DNA"/>
</dbReference>
<feature type="domain" description="4Fe-4S ferredoxin-type" evidence="10">
    <location>
        <begin position="39"/>
        <end position="68"/>
    </location>
</feature>
<dbReference type="GO" id="GO:0051539">
    <property type="term" value="F:4 iron, 4 sulfur cluster binding"/>
    <property type="evidence" value="ECO:0007669"/>
    <property type="project" value="UniProtKB-UniRule"/>
</dbReference>
<dbReference type="PANTHER" id="PTHR42859:SF2">
    <property type="entry name" value="FERREDOXIN"/>
    <property type="match status" value="1"/>
</dbReference>
<name>A0A401ZHU1_9CHLR</name>
<comment type="function">
    <text evidence="9">Ferredoxins are iron-sulfur proteins that transfer electrons in a wide variety of metabolic reactions.</text>
</comment>
<comment type="cofactor">
    <cofactor evidence="1">
        <name>[3Fe-4S] cluster</name>
        <dbReference type="ChEBI" id="CHEBI:21137"/>
    </cofactor>
</comment>
<dbReference type="InterPro" id="IPR000813">
    <property type="entry name" value="7Fe_ferredoxin"/>
</dbReference>
<sequence>MTYVITQPCIGVKDASCVDVCPVDCIHPSPNEPEFETSEQLFINPDECIDCGACEPACPVTAIFEESAVPEEWKSYIKVNADFFTGQ</sequence>
<dbReference type="Pfam" id="PF12838">
    <property type="entry name" value="Fer4_7"/>
    <property type="match status" value="1"/>
</dbReference>
<dbReference type="Proteomes" id="UP000287224">
    <property type="component" value="Unassembled WGS sequence"/>
</dbReference>
<feature type="domain" description="4Fe-4S ferredoxin-type" evidence="10">
    <location>
        <begin position="1"/>
        <end position="31"/>
    </location>
</feature>
<accession>A0A401ZHU1</accession>
<dbReference type="GO" id="GO:0046872">
    <property type="term" value="F:metal ion binding"/>
    <property type="evidence" value="ECO:0007669"/>
    <property type="project" value="UniProtKB-UniRule"/>
</dbReference>
<dbReference type="AlphaFoldDB" id="A0A401ZHU1"/>
<evidence type="ECO:0000256" key="7">
    <source>
        <dbReference type="ARBA" id="ARBA00023004"/>
    </source>
</evidence>
<evidence type="ECO:0000256" key="9">
    <source>
        <dbReference type="RuleBase" id="RU365098"/>
    </source>
</evidence>
<evidence type="ECO:0000256" key="1">
    <source>
        <dbReference type="ARBA" id="ARBA00001927"/>
    </source>
</evidence>
<evidence type="ECO:0000256" key="4">
    <source>
        <dbReference type="ARBA" id="ARBA00022485"/>
    </source>
</evidence>
<evidence type="ECO:0000259" key="10">
    <source>
        <dbReference type="PROSITE" id="PS51379"/>
    </source>
</evidence>
<dbReference type="PROSITE" id="PS00198">
    <property type="entry name" value="4FE4S_FER_1"/>
    <property type="match status" value="1"/>
</dbReference>
<proteinExistence type="predicted"/>